<dbReference type="Proteomes" id="UP000515152">
    <property type="component" value="Unplaced"/>
</dbReference>
<reference evidence="17" key="1">
    <citation type="submission" date="2025-08" db="UniProtKB">
        <authorList>
            <consortium name="RefSeq"/>
        </authorList>
    </citation>
    <scope>IDENTIFICATION</scope>
</reference>
<evidence type="ECO:0000259" key="13">
    <source>
        <dbReference type="PROSITE" id="PS50188"/>
    </source>
</evidence>
<dbReference type="Pfam" id="PF13765">
    <property type="entry name" value="PRY"/>
    <property type="match status" value="1"/>
</dbReference>
<keyword evidence="9" id="KW-0067">ATP-binding</keyword>
<dbReference type="InterPro" id="IPR001841">
    <property type="entry name" value="Znf_RING"/>
</dbReference>
<evidence type="ECO:0000256" key="7">
    <source>
        <dbReference type="ARBA" id="ARBA00022771"/>
    </source>
</evidence>
<dbReference type="PROSITE" id="PS50824">
    <property type="entry name" value="DAPIN"/>
    <property type="match status" value="1"/>
</dbReference>
<feature type="domain" description="NACHT" evidence="15">
    <location>
        <begin position="568"/>
        <end position="702"/>
    </location>
</feature>
<keyword evidence="2" id="KW-0963">Cytoplasm</keyword>
<dbReference type="Pfam" id="PF00622">
    <property type="entry name" value="SPRY"/>
    <property type="match status" value="1"/>
</dbReference>
<dbReference type="FunFam" id="2.60.120.920:FF:000037">
    <property type="entry name" value="Si:dkey-191j3.2"/>
    <property type="match status" value="1"/>
</dbReference>
<dbReference type="CDD" id="cd16040">
    <property type="entry name" value="SPRY_PRY_SNTX"/>
    <property type="match status" value="1"/>
</dbReference>
<accession>A0A8M1KDJ8</accession>
<dbReference type="Pfam" id="PF17779">
    <property type="entry name" value="WHD_NOD2"/>
    <property type="match status" value="1"/>
</dbReference>
<dbReference type="InterPro" id="IPR001611">
    <property type="entry name" value="Leu-rich_rpt"/>
</dbReference>
<feature type="domain" description="Pyrin" evidence="14">
    <location>
        <begin position="5"/>
        <end position="59"/>
    </location>
</feature>
<comment type="subcellular location">
    <subcellularLocation>
        <location evidence="1">Cytoplasm</location>
    </subcellularLocation>
</comment>
<evidence type="ECO:0000256" key="6">
    <source>
        <dbReference type="ARBA" id="ARBA00022741"/>
    </source>
</evidence>
<sequence length="1932" mass="215248">MDPTMTATTREVLRNTLDNLTGAEFKRFKHYLQDQGQIAWGKLEKADTDDTVDLMVQVYSTGAGDIILSILKTIKHNQLNLERDLGRCLFRGDGGVKADITAHSGGIVNAPALSRGSPMLQQGGDFNAAEKIKSLNPRLQEHLKQRFSVVHQESGVSSVQDIYTDLHIVEGRTGEVSTNNMSQIGRGPSSSDKPQTHRPVSPVPSCVSMKSDWSMGRPPNFSSGPPQSDPKPQTHRPVSPVPSCVSMKSDRSMGRPPNFSNGPPQSDPKPQTHRPVSPVPSCVSMKSDRSMGRPPNFSNGPPQSDPNVWRNVLTQDQSRCGVCEQLLRDPVITTCGHSFCRQCISSYWSQSGPSGDYSCPQCRKRSRAQPSLNPDITMAQPLLYAHTTTTQPHVYPPTAMAQSSLYQHREMAQHHLKPSTTMAQVPPHSDSGQDPLYPHFHMAQISPQPPLDEHIVLEGSKHLQTEHAPVKRAKLRDDILNRALVNHKASMKRRFESISEGIIRSETQTLLNKIYTELYITEGESEGVNNEHEVWQVESASRSQTTEDTAINCNDIFKSLPGQQRPIRTAMTKGIAGIGKTVSVQKFILDWAEEKANQDVDFMFILPFRVLNLVKHDQYSLHKLLLDFHPELRELQDGEYKDRCIVFIFDGLDESRLPLNFQENQQLSDVTQTSSVDVLMTSLIQGSLLPSAHIWITSRPAAASQIPSQCINQVTEVRGFSDPQKEEYFRKRISDQNQANRIISHIKASRSLYIMCHMPVFCWISATVLQQILEEDDGKEPPKTLTEMFIHFLLIQTTRKKQKYQEENDIERQRLLESHKDVILKLAELAFKHLENGNLMFYEEDLKECGIDVSEASVYSGMCTEIFREECVFHHKKVYCFVHLSIQEFLAALHVFASYLSKNMKALTPFLKGKSRSLPDVPLHELLKNAVNKALESKNGHLDLFVRFLHGISLESNQRLLVGLLTHTHSSPESEKKTIRNLKVMQRPNISPERCINLFHCLVEMHDSSVHDEIKAFLQAEKGSVKQLSLAHCSALAHVLLMSGEVLDEFDLKKYKTSPEGRRRLVPAVRCCRKALLADCKLSERSFEIVASALQSANSPLRELDLSHSDLQQSGEMLGSALQSPNCKLETLRLAGCKLTGRFLALTLQGANPHLRELDISDGELQDCGGELLHKPLNEDCKVRLKHSSCAVVASVLQFCVSQLSVLDMSGCDLQTSEEKLPSSLGNPNCRLKTLRLAGCKLTGRFLALTLQGANPHLRELDISDSELQDCGGELLHQPLNQECKVRLLCCRLKHSSCAVVASVLQFCVSQLSDLDMSGCDPQTSVEKLLSSLGNPNCRLKILRLKGCKLTHESCKVVASFLQSANPLLELDLSNNVLRDSGVQLLSKGLSSPHCKLQTLRLTDCHISDDGYVCLALTLMANPSCVKELDLSNNNSGESAKNLLFATLKDPHLKMEELRLAGCKLTERSYEIVASALQSANSPLRELDLGHSDLQQSGEMLLSALQSPNCKLETLRLTGCKLTGRFLALTLQGANPHLRELDISDGELQYSGGELLHQPLNQDCKVRLICCRLKDSSCAVMASVLQFCVSQLSVLDMTGCDLQTSDEKLLSCLGNPNCQLKTLKLADCKLTEESCKALASTLQSSVSLTELDLTNSELKDSGIQLLSAGLSNPHCKLQTLRLSGCLITHQGCSFLASALKSNPFYLKQLDLSYNHPGDSGVRELTDRLNDPNCKLENFRYDHGGEFRIKPGPRKYACELTLDPNTAYRTLSLSEGNRKVTCVTKEQPYPDHPERFDFWSQVLCREGLSGRCYWEAEWSGDGAEIAVAYKSIKRKEWSDESALGCNDKSWGLFCSPHGYYAKHNNEPTDIPVPSSRSSRVGVYLDWPAGTLSFYSVFSDTLTHLHTFHSTFTESLYPGFRVWPDSSVSLCQIT</sequence>
<organism evidence="16 17">
    <name type="scientific">Clupea harengus</name>
    <name type="common">Atlantic herring</name>
    <dbReference type="NCBI Taxonomy" id="7950"/>
    <lineage>
        <taxon>Eukaryota</taxon>
        <taxon>Metazoa</taxon>
        <taxon>Chordata</taxon>
        <taxon>Craniata</taxon>
        <taxon>Vertebrata</taxon>
        <taxon>Euteleostomi</taxon>
        <taxon>Actinopterygii</taxon>
        <taxon>Neopterygii</taxon>
        <taxon>Teleostei</taxon>
        <taxon>Clupei</taxon>
        <taxon>Clupeiformes</taxon>
        <taxon>Clupeoidei</taxon>
        <taxon>Clupeidae</taxon>
        <taxon>Clupea</taxon>
    </lineage>
</organism>
<dbReference type="InterPro" id="IPR007111">
    <property type="entry name" value="NACHT_NTPase"/>
</dbReference>
<name>A0A8M1KDJ8_CLUHA</name>
<dbReference type="OrthoDB" id="120976at2759"/>
<keyword evidence="5" id="KW-0677">Repeat</keyword>
<keyword evidence="6" id="KW-0547">Nucleotide-binding</keyword>
<dbReference type="GO" id="GO:0005524">
    <property type="term" value="F:ATP binding"/>
    <property type="evidence" value="ECO:0007669"/>
    <property type="project" value="UniProtKB-KW"/>
</dbReference>
<dbReference type="InterPro" id="IPR017907">
    <property type="entry name" value="Znf_RING_CS"/>
</dbReference>
<evidence type="ECO:0000259" key="12">
    <source>
        <dbReference type="PROSITE" id="PS50089"/>
    </source>
</evidence>
<dbReference type="SMART" id="SM00449">
    <property type="entry name" value="SPRY"/>
    <property type="match status" value="1"/>
</dbReference>
<gene>
    <name evidence="17" type="primary">LOC122129915</name>
</gene>
<dbReference type="Pfam" id="PF15227">
    <property type="entry name" value="zf-C3HC4_4"/>
    <property type="match status" value="1"/>
</dbReference>
<evidence type="ECO:0000259" key="14">
    <source>
        <dbReference type="PROSITE" id="PS50824"/>
    </source>
</evidence>
<dbReference type="InterPro" id="IPR051261">
    <property type="entry name" value="NLR"/>
</dbReference>
<evidence type="ECO:0000256" key="10">
    <source>
        <dbReference type="PROSITE-ProRule" id="PRU00175"/>
    </source>
</evidence>
<dbReference type="KEGG" id="char:122129915"/>
<dbReference type="InterPro" id="IPR004020">
    <property type="entry name" value="DAPIN"/>
</dbReference>
<proteinExistence type="predicted"/>
<feature type="domain" description="RING-type" evidence="12">
    <location>
        <begin position="320"/>
        <end position="363"/>
    </location>
</feature>
<feature type="domain" description="B30.2/SPRY" evidence="13">
    <location>
        <begin position="1739"/>
        <end position="1932"/>
    </location>
</feature>
<dbReference type="SMART" id="SM00184">
    <property type="entry name" value="RING"/>
    <property type="match status" value="1"/>
</dbReference>
<dbReference type="RefSeq" id="XP_042560570.1">
    <property type="nucleotide sequence ID" value="XM_042704636.1"/>
</dbReference>
<evidence type="ECO:0000256" key="1">
    <source>
        <dbReference type="ARBA" id="ARBA00004496"/>
    </source>
</evidence>
<dbReference type="SMART" id="SM00589">
    <property type="entry name" value="PRY"/>
    <property type="match status" value="1"/>
</dbReference>
<dbReference type="PROSITE" id="PS50188">
    <property type="entry name" value="B302_SPRY"/>
    <property type="match status" value="1"/>
</dbReference>
<dbReference type="Pfam" id="PF05729">
    <property type="entry name" value="NACHT"/>
    <property type="match status" value="1"/>
</dbReference>
<dbReference type="PROSITE" id="PS00518">
    <property type="entry name" value="ZF_RING_1"/>
    <property type="match status" value="1"/>
</dbReference>
<evidence type="ECO:0000313" key="17">
    <source>
        <dbReference type="RefSeq" id="XP_042560570.1"/>
    </source>
</evidence>
<feature type="region of interest" description="Disordered" evidence="11">
    <location>
        <begin position="174"/>
        <end position="309"/>
    </location>
</feature>
<dbReference type="SMART" id="SM01288">
    <property type="entry name" value="FISNA"/>
    <property type="match status" value="2"/>
</dbReference>
<dbReference type="Pfam" id="PF02758">
    <property type="entry name" value="PYRIN"/>
    <property type="match status" value="1"/>
</dbReference>
<dbReference type="InterPro" id="IPR029495">
    <property type="entry name" value="NACHT-assoc"/>
</dbReference>
<dbReference type="Pfam" id="PF14484">
    <property type="entry name" value="FISNA"/>
    <property type="match status" value="1"/>
</dbReference>
<dbReference type="SMART" id="SM00368">
    <property type="entry name" value="LRR_RI"/>
    <property type="match status" value="17"/>
</dbReference>
<evidence type="ECO:0000256" key="2">
    <source>
        <dbReference type="ARBA" id="ARBA00022490"/>
    </source>
</evidence>
<dbReference type="SMART" id="SM01289">
    <property type="entry name" value="PYRIN"/>
    <property type="match status" value="1"/>
</dbReference>
<evidence type="ECO:0000256" key="5">
    <source>
        <dbReference type="ARBA" id="ARBA00022737"/>
    </source>
</evidence>
<keyword evidence="16" id="KW-1185">Reference proteome</keyword>
<dbReference type="PANTHER" id="PTHR24106">
    <property type="entry name" value="NACHT, LRR AND CARD DOMAINS-CONTAINING"/>
    <property type="match status" value="1"/>
</dbReference>
<dbReference type="InterPro" id="IPR001870">
    <property type="entry name" value="B30.2/SPRY"/>
</dbReference>
<keyword evidence="3" id="KW-0433">Leucine-rich repeat</keyword>
<dbReference type="InterPro" id="IPR041267">
    <property type="entry name" value="NLRP_HD2"/>
</dbReference>
<dbReference type="GO" id="GO:0008270">
    <property type="term" value="F:zinc ion binding"/>
    <property type="evidence" value="ECO:0007669"/>
    <property type="project" value="UniProtKB-KW"/>
</dbReference>
<evidence type="ECO:0000313" key="16">
    <source>
        <dbReference type="Proteomes" id="UP000515152"/>
    </source>
</evidence>
<keyword evidence="4" id="KW-0479">Metal-binding</keyword>
<dbReference type="InterPro" id="IPR041075">
    <property type="entry name" value="NOD1/2_WH"/>
</dbReference>
<dbReference type="GeneID" id="122129915"/>
<dbReference type="PROSITE" id="PS50837">
    <property type="entry name" value="NACHT"/>
    <property type="match status" value="1"/>
</dbReference>
<dbReference type="Pfam" id="PF17776">
    <property type="entry name" value="NLRC4_HD2"/>
    <property type="match status" value="1"/>
</dbReference>
<dbReference type="PROSITE" id="PS50089">
    <property type="entry name" value="ZF_RING_2"/>
    <property type="match status" value="1"/>
</dbReference>
<dbReference type="Pfam" id="PF13516">
    <property type="entry name" value="LRR_6"/>
    <property type="match status" value="6"/>
</dbReference>
<keyword evidence="8" id="KW-0862">Zinc</keyword>
<feature type="compositionally biased region" description="Polar residues" evidence="11">
    <location>
        <begin position="175"/>
        <end position="193"/>
    </location>
</feature>
<evidence type="ECO:0000259" key="15">
    <source>
        <dbReference type="PROSITE" id="PS50837"/>
    </source>
</evidence>
<dbReference type="FunFam" id="3.40.50.300:FF:000210">
    <property type="entry name" value="Si:dkey-16p6.1"/>
    <property type="match status" value="1"/>
</dbReference>
<protein>
    <submittedName>
        <fullName evidence="17">Uncharacterized protein LOC122129915 isoform X1</fullName>
    </submittedName>
</protein>
<evidence type="ECO:0000256" key="11">
    <source>
        <dbReference type="SAM" id="MobiDB-lite"/>
    </source>
</evidence>
<dbReference type="InterPro" id="IPR003877">
    <property type="entry name" value="SPRY_dom"/>
</dbReference>
<evidence type="ECO:0000256" key="4">
    <source>
        <dbReference type="ARBA" id="ARBA00022723"/>
    </source>
</evidence>
<evidence type="ECO:0000256" key="8">
    <source>
        <dbReference type="ARBA" id="ARBA00022833"/>
    </source>
</evidence>
<feature type="compositionally biased region" description="Polar residues" evidence="11">
    <location>
        <begin position="296"/>
        <end position="309"/>
    </location>
</feature>
<dbReference type="GO" id="GO:0005737">
    <property type="term" value="C:cytoplasm"/>
    <property type="evidence" value="ECO:0007669"/>
    <property type="project" value="UniProtKB-SubCell"/>
</dbReference>
<dbReference type="InterPro" id="IPR006574">
    <property type="entry name" value="PRY"/>
</dbReference>
<evidence type="ECO:0000256" key="9">
    <source>
        <dbReference type="ARBA" id="ARBA00022840"/>
    </source>
</evidence>
<keyword evidence="7 10" id="KW-0863">Zinc-finger</keyword>
<evidence type="ECO:0000256" key="3">
    <source>
        <dbReference type="ARBA" id="ARBA00022614"/>
    </source>
</evidence>